<name>A0A8K0CXL1_IGNLU</name>
<dbReference type="SUPFAM" id="SSF50494">
    <property type="entry name" value="Trypsin-like serine proteases"/>
    <property type="match status" value="1"/>
</dbReference>
<keyword evidence="2" id="KW-0472">Membrane</keyword>
<evidence type="ECO:0000259" key="3">
    <source>
        <dbReference type="Pfam" id="PF00089"/>
    </source>
</evidence>
<dbReference type="InterPro" id="IPR009003">
    <property type="entry name" value="Peptidase_S1_PA"/>
</dbReference>
<evidence type="ECO:0000256" key="2">
    <source>
        <dbReference type="SAM" id="Phobius"/>
    </source>
</evidence>
<dbReference type="OrthoDB" id="6712639at2759"/>
<feature type="domain" description="Peptidase S1" evidence="3">
    <location>
        <begin position="102"/>
        <end position="301"/>
    </location>
</feature>
<evidence type="ECO:0000313" key="4">
    <source>
        <dbReference type="EMBL" id="KAF2893207.1"/>
    </source>
</evidence>
<feature type="region of interest" description="Disordered" evidence="1">
    <location>
        <begin position="335"/>
        <end position="355"/>
    </location>
</feature>
<dbReference type="GO" id="GO:0006508">
    <property type="term" value="P:proteolysis"/>
    <property type="evidence" value="ECO:0007669"/>
    <property type="project" value="InterPro"/>
</dbReference>
<dbReference type="GO" id="GO:0004252">
    <property type="term" value="F:serine-type endopeptidase activity"/>
    <property type="evidence" value="ECO:0007669"/>
    <property type="project" value="InterPro"/>
</dbReference>
<keyword evidence="5" id="KW-1185">Reference proteome</keyword>
<reference evidence="4" key="1">
    <citation type="submission" date="2019-08" db="EMBL/GenBank/DDBJ databases">
        <title>The genome of the North American firefly Photinus pyralis.</title>
        <authorList>
            <consortium name="Photinus pyralis genome working group"/>
            <person name="Fallon T.R."/>
            <person name="Sander Lower S.E."/>
            <person name="Weng J.-K."/>
        </authorList>
    </citation>
    <scope>NUCLEOTIDE SEQUENCE</scope>
    <source>
        <strain evidence="4">TRF0915ILg1</strain>
        <tissue evidence="4">Whole body</tissue>
    </source>
</reference>
<proteinExistence type="predicted"/>
<sequence>MTNIILTRLEKILLGLASFVLLVSILLALCIAFVLPYHWTKDGYVPKNTNNPEESYYRICGCGQKKITTKTFDCVPRVFSERITIDSTTKPTNTVSEIIQDYPYVVSLNAPAYSDDKNERRYACAGIILSTTWILVGQDCVQHQDELGELRIRVGSSYWSKGGTEYSTLAVARFTEKGPIALKVDKPFTFNKFVRALKIADQKDDVTWGSAVSIKWRKGNPRKYDEFVAQKWTTKPCTKIGSSIGKIRADPTSVCNKQKYTNALVTNTRFLIGVESEVCHDHENTTEYIFGNVQTEEYKDWFEFLIGNFGNSNIRKSIPKTLKVYECLDISNTNSDDYSKSSTKGTSEDSEVTETEITKSDHKTEITSSIQTRSSTATTYQELTVTDTSTILETLISPTAEARKVITLLSTKDSTVLPTQKTQLFFTKTSTIVLPSKKILEKGSSSFSSIKKNLSDSTSSRRNINDGNTSRPKSQFTDALTSHNNKTFDFRITNINESDEYARDEYVTEREDSTFRQALPIPLRSTESDESIDY</sequence>
<comment type="caution">
    <text evidence="4">The sequence shown here is derived from an EMBL/GenBank/DDBJ whole genome shotgun (WGS) entry which is preliminary data.</text>
</comment>
<protein>
    <recommendedName>
        <fullName evidence="3">Peptidase S1 domain-containing protein</fullName>
    </recommendedName>
</protein>
<dbReference type="Gene3D" id="2.40.10.10">
    <property type="entry name" value="Trypsin-like serine proteases"/>
    <property type="match status" value="1"/>
</dbReference>
<feature type="transmembrane region" description="Helical" evidence="2">
    <location>
        <begin position="12"/>
        <end position="39"/>
    </location>
</feature>
<feature type="region of interest" description="Disordered" evidence="1">
    <location>
        <begin position="449"/>
        <end position="478"/>
    </location>
</feature>
<keyword evidence="2" id="KW-1133">Transmembrane helix</keyword>
<dbReference type="EMBL" id="VTPC01008150">
    <property type="protein sequence ID" value="KAF2893207.1"/>
    <property type="molecule type" value="Genomic_DNA"/>
</dbReference>
<dbReference type="AlphaFoldDB" id="A0A8K0CXL1"/>
<dbReference type="InterPro" id="IPR043504">
    <property type="entry name" value="Peptidase_S1_PA_chymotrypsin"/>
</dbReference>
<accession>A0A8K0CXL1</accession>
<feature type="compositionally biased region" description="Polar residues" evidence="1">
    <location>
        <begin position="458"/>
        <end position="478"/>
    </location>
</feature>
<gene>
    <name evidence="4" type="ORF">ILUMI_12968</name>
</gene>
<evidence type="ECO:0000313" key="5">
    <source>
        <dbReference type="Proteomes" id="UP000801492"/>
    </source>
</evidence>
<evidence type="ECO:0000256" key="1">
    <source>
        <dbReference type="SAM" id="MobiDB-lite"/>
    </source>
</evidence>
<dbReference type="Proteomes" id="UP000801492">
    <property type="component" value="Unassembled WGS sequence"/>
</dbReference>
<dbReference type="Pfam" id="PF00089">
    <property type="entry name" value="Trypsin"/>
    <property type="match status" value="1"/>
</dbReference>
<keyword evidence="2" id="KW-0812">Transmembrane</keyword>
<feature type="compositionally biased region" description="Polar residues" evidence="1">
    <location>
        <begin position="335"/>
        <end position="345"/>
    </location>
</feature>
<dbReference type="InterPro" id="IPR001254">
    <property type="entry name" value="Trypsin_dom"/>
</dbReference>
<organism evidence="4 5">
    <name type="scientific">Ignelater luminosus</name>
    <name type="common">Cucubano</name>
    <name type="synonym">Pyrophorus luminosus</name>
    <dbReference type="NCBI Taxonomy" id="2038154"/>
    <lineage>
        <taxon>Eukaryota</taxon>
        <taxon>Metazoa</taxon>
        <taxon>Ecdysozoa</taxon>
        <taxon>Arthropoda</taxon>
        <taxon>Hexapoda</taxon>
        <taxon>Insecta</taxon>
        <taxon>Pterygota</taxon>
        <taxon>Neoptera</taxon>
        <taxon>Endopterygota</taxon>
        <taxon>Coleoptera</taxon>
        <taxon>Polyphaga</taxon>
        <taxon>Elateriformia</taxon>
        <taxon>Elateroidea</taxon>
        <taxon>Elateridae</taxon>
        <taxon>Agrypninae</taxon>
        <taxon>Pyrophorini</taxon>
        <taxon>Ignelater</taxon>
    </lineage>
</organism>